<dbReference type="HOGENOM" id="CLU_042941_0_1_1"/>
<organism evidence="4 5">
    <name type="scientific">Oidiodendron maius (strain Zn)</name>
    <dbReference type="NCBI Taxonomy" id="913774"/>
    <lineage>
        <taxon>Eukaryota</taxon>
        <taxon>Fungi</taxon>
        <taxon>Dikarya</taxon>
        <taxon>Ascomycota</taxon>
        <taxon>Pezizomycotina</taxon>
        <taxon>Leotiomycetes</taxon>
        <taxon>Leotiomycetes incertae sedis</taxon>
        <taxon>Myxotrichaceae</taxon>
        <taxon>Oidiodendron</taxon>
    </lineage>
</organism>
<gene>
    <name evidence="4" type="ORF">OIDMADRAFT_184418</name>
</gene>
<protein>
    <recommendedName>
        <fullName evidence="6">Tat pathway signal sequence</fullName>
    </recommendedName>
</protein>
<feature type="transmembrane region" description="Helical" evidence="3">
    <location>
        <begin position="37"/>
        <end position="61"/>
    </location>
</feature>
<dbReference type="GO" id="GO:0043386">
    <property type="term" value="P:mycotoxin biosynthetic process"/>
    <property type="evidence" value="ECO:0007669"/>
    <property type="project" value="InterPro"/>
</dbReference>
<dbReference type="Proteomes" id="UP000054321">
    <property type="component" value="Unassembled WGS sequence"/>
</dbReference>
<accession>A0A0C3C633</accession>
<sequence length="263" mass="29984">MENLSATERLLPDNEAQSSDSTNAFQPNLYHKPRQSLSLYLILSVLFVSLLLNTLFILCTLRSYDIDRSPILDSIRISYKTVVFDATLFGNSIYRQDASEEVHNAWQDLGLLTTHIIPEEDVKRVGFSTGMVKRRAADGGGFVAQMEVFHQLHCLDTLRQGLYYNYNYYHENRQGVWGRSDAVVRKHMGHCLDLLRLQLQCTADIGLIGLMWVNATGTPVEIAKFTGEHQCRDFDAIREWAFANDVKGYIEVREGDEVADKFP</sequence>
<dbReference type="OrthoDB" id="3687641at2759"/>
<evidence type="ECO:0008006" key="6">
    <source>
        <dbReference type="Google" id="ProtNLM"/>
    </source>
</evidence>
<reference evidence="5" key="2">
    <citation type="submission" date="2015-01" db="EMBL/GenBank/DDBJ databases">
        <title>Evolutionary Origins and Diversification of the Mycorrhizal Mutualists.</title>
        <authorList>
            <consortium name="DOE Joint Genome Institute"/>
            <consortium name="Mycorrhizal Genomics Consortium"/>
            <person name="Kohler A."/>
            <person name="Kuo A."/>
            <person name="Nagy L.G."/>
            <person name="Floudas D."/>
            <person name="Copeland A."/>
            <person name="Barry K.W."/>
            <person name="Cichocki N."/>
            <person name="Veneault-Fourrey C."/>
            <person name="LaButti K."/>
            <person name="Lindquist E.A."/>
            <person name="Lipzen A."/>
            <person name="Lundell T."/>
            <person name="Morin E."/>
            <person name="Murat C."/>
            <person name="Riley R."/>
            <person name="Ohm R."/>
            <person name="Sun H."/>
            <person name="Tunlid A."/>
            <person name="Henrissat B."/>
            <person name="Grigoriev I.V."/>
            <person name="Hibbett D.S."/>
            <person name="Martin F."/>
        </authorList>
    </citation>
    <scope>NUCLEOTIDE SEQUENCE [LARGE SCALE GENOMIC DNA]</scope>
    <source>
        <strain evidence="5">Zn</strain>
    </source>
</reference>
<comment type="pathway">
    <text evidence="1">Mycotoxin biosynthesis.</text>
</comment>
<evidence type="ECO:0000313" key="4">
    <source>
        <dbReference type="EMBL" id="KIM94343.1"/>
    </source>
</evidence>
<dbReference type="InParanoid" id="A0A0C3C633"/>
<dbReference type="AlphaFoldDB" id="A0A0C3C633"/>
<evidence type="ECO:0000256" key="3">
    <source>
        <dbReference type="SAM" id="Phobius"/>
    </source>
</evidence>
<name>A0A0C3C633_OIDMZ</name>
<dbReference type="PANTHER" id="PTHR33365">
    <property type="entry name" value="YALI0B05434P"/>
    <property type="match status" value="1"/>
</dbReference>
<keyword evidence="3" id="KW-0812">Transmembrane</keyword>
<evidence type="ECO:0000256" key="1">
    <source>
        <dbReference type="ARBA" id="ARBA00004685"/>
    </source>
</evidence>
<comment type="similarity">
    <text evidence="2">Belongs to the ustYa family.</text>
</comment>
<proteinExistence type="inferred from homology"/>
<evidence type="ECO:0000313" key="5">
    <source>
        <dbReference type="Proteomes" id="UP000054321"/>
    </source>
</evidence>
<reference evidence="4 5" key="1">
    <citation type="submission" date="2014-04" db="EMBL/GenBank/DDBJ databases">
        <authorList>
            <consortium name="DOE Joint Genome Institute"/>
            <person name="Kuo A."/>
            <person name="Martino E."/>
            <person name="Perotto S."/>
            <person name="Kohler A."/>
            <person name="Nagy L.G."/>
            <person name="Floudas D."/>
            <person name="Copeland A."/>
            <person name="Barry K.W."/>
            <person name="Cichocki N."/>
            <person name="Veneault-Fourrey C."/>
            <person name="LaButti K."/>
            <person name="Lindquist E.A."/>
            <person name="Lipzen A."/>
            <person name="Lundell T."/>
            <person name="Morin E."/>
            <person name="Murat C."/>
            <person name="Sun H."/>
            <person name="Tunlid A."/>
            <person name="Henrissat B."/>
            <person name="Grigoriev I.V."/>
            <person name="Hibbett D.S."/>
            <person name="Martin F."/>
            <person name="Nordberg H.P."/>
            <person name="Cantor M.N."/>
            <person name="Hua S.X."/>
        </authorList>
    </citation>
    <scope>NUCLEOTIDE SEQUENCE [LARGE SCALE GENOMIC DNA]</scope>
    <source>
        <strain evidence="4 5">Zn</strain>
    </source>
</reference>
<keyword evidence="5" id="KW-1185">Reference proteome</keyword>
<dbReference type="STRING" id="913774.A0A0C3C633"/>
<dbReference type="EMBL" id="KN832890">
    <property type="protein sequence ID" value="KIM94343.1"/>
    <property type="molecule type" value="Genomic_DNA"/>
</dbReference>
<dbReference type="PANTHER" id="PTHR33365:SF4">
    <property type="entry name" value="CYCLOCHLOROTINE BIOSYNTHESIS PROTEIN O"/>
    <property type="match status" value="1"/>
</dbReference>
<evidence type="ECO:0000256" key="2">
    <source>
        <dbReference type="ARBA" id="ARBA00035112"/>
    </source>
</evidence>
<keyword evidence="3" id="KW-0472">Membrane</keyword>
<dbReference type="Pfam" id="PF11807">
    <property type="entry name" value="UstYa"/>
    <property type="match status" value="1"/>
</dbReference>
<dbReference type="InterPro" id="IPR021765">
    <property type="entry name" value="UstYa-like"/>
</dbReference>
<keyword evidence="3" id="KW-1133">Transmembrane helix</keyword>